<dbReference type="EMBL" id="CM043023">
    <property type="protein sequence ID" value="KAI4455740.1"/>
    <property type="molecule type" value="Genomic_DNA"/>
</dbReference>
<dbReference type="Proteomes" id="UP001056778">
    <property type="component" value="Chromosome 9"/>
</dbReference>
<evidence type="ECO:0000313" key="1">
    <source>
        <dbReference type="EMBL" id="KAI4455740.1"/>
    </source>
</evidence>
<sequence length="250" mass="28725">MRVSAEHWNAFLLLAERYLPLITNKYDGSQGRQHLKDLWELVTTTLNGLGYGTKSIEEWRRAVTDWKSKTKLKWSKIQKELSATGGENFKNVKLSDTEERLLNIMGRKSVEGDRIPEIGIDVENKYFGAMDVENVQVTLDSYVRRIVNIFLQSIEIEHNYTVNDISQVASPSNENNISTKSNVETTIQKPRLKCKKRKLPGSQKDSDLKEQLSIMQNETISVLKELNSNLQKIANTFDNFVSVYKKHRSS</sequence>
<name>A0ACB9SKL6_HOLOL</name>
<evidence type="ECO:0000313" key="2">
    <source>
        <dbReference type="Proteomes" id="UP001056778"/>
    </source>
</evidence>
<organism evidence="1 2">
    <name type="scientific">Holotrichia oblita</name>
    <name type="common">Chafer beetle</name>
    <dbReference type="NCBI Taxonomy" id="644536"/>
    <lineage>
        <taxon>Eukaryota</taxon>
        <taxon>Metazoa</taxon>
        <taxon>Ecdysozoa</taxon>
        <taxon>Arthropoda</taxon>
        <taxon>Hexapoda</taxon>
        <taxon>Insecta</taxon>
        <taxon>Pterygota</taxon>
        <taxon>Neoptera</taxon>
        <taxon>Endopterygota</taxon>
        <taxon>Coleoptera</taxon>
        <taxon>Polyphaga</taxon>
        <taxon>Scarabaeiformia</taxon>
        <taxon>Scarabaeidae</taxon>
        <taxon>Melolonthinae</taxon>
        <taxon>Holotrichia</taxon>
    </lineage>
</organism>
<gene>
    <name evidence="1" type="ORF">MML48_9g00000313</name>
</gene>
<protein>
    <submittedName>
        <fullName evidence="1">Myb/sant-like dna-binding domain</fullName>
    </submittedName>
</protein>
<comment type="caution">
    <text evidence="1">The sequence shown here is derived from an EMBL/GenBank/DDBJ whole genome shotgun (WGS) entry which is preliminary data.</text>
</comment>
<proteinExistence type="predicted"/>
<accession>A0ACB9SKL6</accession>
<keyword evidence="2" id="KW-1185">Reference proteome</keyword>
<reference evidence="1" key="1">
    <citation type="submission" date="2022-04" db="EMBL/GenBank/DDBJ databases">
        <title>Chromosome-scale genome assembly of Holotrichia oblita Faldermann.</title>
        <authorList>
            <person name="Rongchong L."/>
        </authorList>
    </citation>
    <scope>NUCLEOTIDE SEQUENCE</scope>
    <source>
        <strain evidence="1">81SQS9</strain>
    </source>
</reference>